<keyword evidence="6" id="KW-0274">FAD</keyword>
<dbReference type="HOGENOM" id="CLU_003827_3_0_5"/>
<dbReference type="RefSeq" id="WP_012777987.1">
    <property type="nucleotide sequence ID" value="NC_012982.1"/>
</dbReference>
<evidence type="ECO:0000313" key="11">
    <source>
        <dbReference type="EMBL" id="ACT57829.1"/>
    </source>
</evidence>
<accession>C6XL00</accession>
<dbReference type="InterPro" id="IPR017927">
    <property type="entry name" value="FAD-bd_FR_type"/>
</dbReference>
<dbReference type="InterPro" id="IPR008333">
    <property type="entry name" value="Cbr1-like_FAD-bd_dom"/>
</dbReference>
<dbReference type="PANTHER" id="PTHR47878:SF1">
    <property type="entry name" value="FLAVODOXIN_FERREDOXIN--NADP REDUCTASE"/>
    <property type="match status" value="1"/>
</dbReference>
<evidence type="ECO:0000256" key="9">
    <source>
        <dbReference type="ARBA" id="ARBA00047776"/>
    </source>
</evidence>
<sequence>MDAAAAKPAKSATGPTEETVLSVKHYTDRLFSFRLSRPAAFRFRSGEFVMIGLYKDNGKPLLRAYSIASPSWDEELEFYSIKVPDGPLTSRLQKIVPGDKVLLGRKPTGTLVHDALVPGKRLYCFSTGTGFAPFASVVRDPETYEKFDEVIVTHTCREVAELDYSKQIVDETLNHEFLGELAQGKLVHYGSVTREDYPHKGRITELMSSGKLYSDLGVPALNPETDRVMICGSMEMLADTKQLCLDAGFVEGSNATPAQFVIEKAFAG</sequence>
<evidence type="ECO:0000313" key="12">
    <source>
        <dbReference type="Proteomes" id="UP000002745"/>
    </source>
</evidence>
<organism evidence="11 12">
    <name type="scientific">Hirschia baltica (strain ATCC 49814 / DSM 5838 / IFAM 1418)</name>
    <dbReference type="NCBI Taxonomy" id="582402"/>
    <lineage>
        <taxon>Bacteria</taxon>
        <taxon>Pseudomonadati</taxon>
        <taxon>Pseudomonadota</taxon>
        <taxon>Alphaproteobacteria</taxon>
        <taxon>Hyphomonadales</taxon>
        <taxon>Hyphomonadaceae</taxon>
        <taxon>Hirschia</taxon>
    </lineage>
</organism>
<evidence type="ECO:0000256" key="7">
    <source>
        <dbReference type="ARBA" id="ARBA00022857"/>
    </source>
</evidence>
<proteinExistence type="inferred from homology"/>
<dbReference type="eggNOG" id="COG0543">
    <property type="taxonomic scope" value="Bacteria"/>
</dbReference>
<evidence type="ECO:0000256" key="5">
    <source>
        <dbReference type="ARBA" id="ARBA00022741"/>
    </source>
</evidence>
<evidence type="ECO:0000256" key="3">
    <source>
        <dbReference type="ARBA" id="ARBA00013223"/>
    </source>
</evidence>
<evidence type="ECO:0000256" key="1">
    <source>
        <dbReference type="ARBA" id="ARBA00001974"/>
    </source>
</evidence>
<evidence type="ECO:0000256" key="4">
    <source>
        <dbReference type="ARBA" id="ARBA00022630"/>
    </source>
</evidence>
<dbReference type="Pfam" id="PF00970">
    <property type="entry name" value="FAD_binding_6"/>
    <property type="match status" value="1"/>
</dbReference>
<name>C6XL00_HIRBI</name>
<evidence type="ECO:0000256" key="6">
    <source>
        <dbReference type="ARBA" id="ARBA00022827"/>
    </source>
</evidence>
<evidence type="ECO:0000256" key="2">
    <source>
        <dbReference type="ARBA" id="ARBA00008312"/>
    </source>
</evidence>
<dbReference type="CDD" id="cd06195">
    <property type="entry name" value="FNR1"/>
    <property type="match status" value="1"/>
</dbReference>
<dbReference type="EMBL" id="CP001678">
    <property type="protein sequence ID" value="ACT57829.1"/>
    <property type="molecule type" value="Genomic_DNA"/>
</dbReference>
<dbReference type="GO" id="GO:0000166">
    <property type="term" value="F:nucleotide binding"/>
    <property type="evidence" value="ECO:0007669"/>
    <property type="project" value="UniProtKB-KW"/>
</dbReference>
<dbReference type="PROSITE" id="PS51384">
    <property type="entry name" value="FAD_FR"/>
    <property type="match status" value="1"/>
</dbReference>
<dbReference type="InterPro" id="IPR039261">
    <property type="entry name" value="FNR_nucleotide-bd"/>
</dbReference>
<dbReference type="Gene3D" id="3.40.50.80">
    <property type="entry name" value="Nucleotide-binding domain of ferredoxin-NADP reductase (FNR) module"/>
    <property type="match status" value="1"/>
</dbReference>
<reference evidence="12" key="1">
    <citation type="journal article" date="2011" name="J. Bacteriol.">
        <title>Genome sequences of eight morphologically diverse alphaproteobacteria.</title>
        <authorList>
            <consortium name="US DOE Joint Genome Institute"/>
            <person name="Brown P.J."/>
            <person name="Kysela D.T."/>
            <person name="Buechlein A."/>
            <person name="Hemmerich C."/>
            <person name="Brun Y.V."/>
        </authorList>
    </citation>
    <scope>NUCLEOTIDE SEQUENCE [LARGE SCALE GENOMIC DNA]</scope>
    <source>
        <strain evidence="12">ATCC 49814 / DSM 5838 / IFAM 1418</strain>
    </source>
</reference>
<comment type="similarity">
    <text evidence="2">Belongs to the ferredoxin--NADP reductase type 1 family.</text>
</comment>
<dbReference type="OrthoDB" id="9784483at2"/>
<feature type="domain" description="FAD-binding FR-type" evidence="10">
    <location>
        <begin position="13"/>
        <end position="114"/>
    </location>
</feature>
<keyword evidence="4" id="KW-0285">Flavoprotein</keyword>
<protein>
    <recommendedName>
        <fullName evidence="3">ferredoxin--NADP(+) reductase</fullName>
        <ecNumber evidence="3">1.18.1.2</ecNumber>
    </recommendedName>
</protein>
<dbReference type="STRING" id="582402.Hbal_0127"/>
<comment type="cofactor">
    <cofactor evidence="1">
        <name>FAD</name>
        <dbReference type="ChEBI" id="CHEBI:57692"/>
    </cofactor>
</comment>
<evidence type="ECO:0000259" key="10">
    <source>
        <dbReference type="PROSITE" id="PS51384"/>
    </source>
</evidence>
<keyword evidence="12" id="KW-1185">Reference proteome</keyword>
<keyword evidence="7" id="KW-0521">NADP</keyword>
<dbReference type="KEGG" id="hba:Hbal_0127"/>
<dbReference type="GO" id="GO:0042167">
    <property type="term" value="P:heme catabolic process"/>
    <property type="evidence" value="ECO:0007669"/>
    <property type="project" value="TreeGrafter"/>
</dbReference>
<dbReference type="Gene3D" id="2.40.30.10">
    <property type="entry name" value="Translation factors"/>
    <property type="match status" value="1"/>
</dbReference>
<dbReference type="Pfam" id="PF00175">
    <property type="entry name" value="NAD_binding_1"/>
    <property type="match status" value="1"/>
</dbReference>
<keyword evidence="8 11" id="KW-0560">Oxidoreductase</keyword>
<keyword evidence="5" id="KW-0547">Nucleotide-binding</keyword>
<dbReference type="InterPro" id="IPR017938">
    <property type="entry name" value="Riboflavin_synthase-like_b-brl"/>
</dbReference>
<dbReference type="AlphaFoldDB" id="C6XL00"/>
<dbReference type="SUPFAM" id="SSF63380">
    <property type="entry name" value="Riboflavin synthase domain-like"/>
    <property type="match status" value="1"/>
</dbReference>
<dbReference type="PANTHER" id="PTHR47878">
    <property type="entry name" value="OXIDOREDUCTASE FAD/NAD(P)-BINDING DOMAIN PROTEIN"/>
    <property type="match status" value="1"/>
</dbReference>
<evidence type="ECO:0000256" key="8">
    <source>
        <dbReference type="ARBA" id="ARBA00023002"/>
    </source>
</evidence>
<dbReference type="SUPFAM" id="SSF52343">
    <property type="entry name" value="Ferredoxin reductase-like, C-terminal NADP-linked domain"/>
    <property type="match status" value="1"/>
</dbReference>
<dbReference type="InterPro" id="IPR001433">
    <property type="entry name" value="OxRdtase_FAD/NAD-bd"/>
</dbReference>
<gene>
    <name evidence="11" type="ordered locus">Hbal_0127</name>
</gene>
<dbReference type="InterPro" id="IPR051930">
    <property type="entry name" value="FNR_type-1"/>
</dbReference>
<dbReference type="GO" id="GO:0034599">
    <property type="term" value="P:cellular response to oxidative stress"/>
    <property type="evidence" value="ECO:0007669"/>
    <property type="project" value="TreeGrafter"/>
</dbReference>
<dbReference type="Proteomes" id="UP000002745">
    <property type="component" value="Chromosome"/>
</dbReference>
<dbReference type="InterPro" id="IPR033892">
    <property type="entry name" value="FNR_bac"/>
</dbReference>
<dbReference type="EC" id="1.18.1.2" evidence="3"/>
<comment type="catalytic activity">
    <reaction evidence="9">
        <text>2 reduced [2Fe-2S]-[ferredoxin] + NADP(+) + H(+) = 2 oxidized [2Fe-2S]-[ferredoxin] + NADPH</text>
        <dbReference type="Rhea" id="RHEA:20125"/>
        <dbReference type="Rhea" id="RHEA-COMP:10000"/>
        <dbReference type="Rhea" id="RHEA-COMP:10001"/>
        <dbReference type="ChEBI" id="CHEBI:15378"/>
        <dbReference type="ChEBI" id="CHEBI:33737"/>
        <dbReference type="ChEBI" id="CHEBI:33738"/>
        <dbReference type="ChEBI" id="CHEBI:57783"/>
        <dbReference type="ChEBI" id="CHEBI:58349"/>
        <dbReference type="EC" id="1.18.1.2"/>
    </reaction>
</comment>
<dbReference type="GO" id="GO:0004324">
    <property type="term" value="F:ferredoxin-NADP+ reductase activity"/>
    <property type="evidence" value="ECO:0007669"/>
    <property type="project" value="UniProtKB-EC"/>
</dbReference>